<keyword evidence="4" id="KW-0067">ATP-binding</keyword>
<accession>W0P9N1</accession>
<name>W0P9N1_ADVMD</name>
<evidence type="ECO:0000256" key="2">
    <source>
        <dbReference type="ARBA" id="ARBA00022741"/>
    </source>
</evidence>
<dbReference type="GO" id="GO:0043139">
    <property type="term" value="F:5'-3' DNA helicase activity"/>
    <property type="evidence" value="ECO:0007669"/>
    <property type="project" value="UniProtKB-EC"/>
</dbReference>
<dbReference type="EMBL" id="CP003915">
    <property type="protein sequence ID" value="AHG63441.1"/>
    <property type="molecule type" value="Genomic_DNA"/>
</dbReference>
<dbReference type="eggNOG" id="COG1199">
    <property type="taxonomic scope" value="Bacteria"/>
</dbReference>
<dbReference type="SMART" id="SM00487">
    <property type="entry name" value="DEXDc"/>
    <property type="match status" value="1"/>
</dbReference>
<dbReference type="InterPro" id="IPR027417">
    <property type="entry name" value="P-loop_NTPase"/>
</dbReference>
<dbReference type="KEGG" id="amim:MIM_c13490"/>
<dbReference type="GO" id="GO:0016818">
    <property type="term" value="F:hydrolase activity, acting on acid anhydrides, in phosphorus-containing anhydrides"/>
    <property type="evidence" value="ECO:0007669"/>
    <property type="project" value="InterPro"/>
</dbReference>
<keyword evidence="9" id="KW-0347">Helicase</keyword>
<evidence type="ECO:0000256" key="7">
    <source>
        <dbReference type="ARBA" id="ARBA00048954"/>
    </source>
</evidence>
<dbReference type="SMART" id="SM00491">
    <property type="entry name" value="HELICc2"/>
    <property type="match status" value="1"/>
</dbReference>
<dbReference type="HOGENOM" id="CLU_012117_2_0_4"/>
<dbReference type="EC" id="5.6.2.3" evidence="6"/>
<dbReference type="OrthoDB" id="9805194at2"/>
<proteinExistence type="inferred from homology"/>
<keyword evidence="2" id="KW-0547">Nucleotide-binding</keyword>
<feature type="domain" description="Helicase ATP-binding" evidence="8">
    <location>
        <begin position="27"/>
        <end position="324"/>
    </location>
</feature>
<dbReference type="InterPro" id="IPR014001">
    <property type="entry name" value="Helicase_ATP-bd"/>
</dbReference>
<evidence type="ECO:0000313" key="9">
    <source>
        <dbReference type="EMBL" id="AHG63441.1"/>
    </source>
</evidence>
<evidence type="ECO:0000256" key="1">
    <source>
        <dbReference type="ARBA" id="ARBA00001966"/>
    </source>
</evidence>
<comment type="similarity">
    <text evidence="5">Belongs to the helicase family. DinG subfamily.</text>
</comment>
<dbReference type="InterPro" id="IPR045028">
    <property type="entry name" value="DinG/Rad3-like"/>
</dbReference>
<dbReference type="PATRIC" id="fig|1247726.3.peg.1482"/>
<keyword evidence="10" id="KW-1185">Reference proteome</keyword>
<dbReference type="PANTHER" id="PTHR11472:SF34">
    <property type="entry name" value="REGULATOR OF TELOMERE ELONGATION HELICASE 1"/>
    <property type="match status" value="1"/>
</dbReference>
<dbReference type="GO" id="GO:0003676">
    <property type="term" value="F:nucleic acid binding"/>
    <property type="evidence" value="ECO:0007669"/>
    <property type="project" value="InterPro"/>
</dbReference>
<comment type="catalytic activity">
    <reaction evidence="7">
        <text>ATP + H2O = ADP + phosphate + H(+)</text>
        <dbReference type="Rhea" id="RHEA:13065"/>
        <dbReference type="ChEBI" id="CHEBI:15377"/>
        <dbReference type="ChEBI" id="CHEBI:15378"/>
        <dbReference type="ChEBI" id="CHEBI:30616"/>
        <dbReference type="ChEBI" id="CHEBI:43474"/>
        <dbReference type="ChEBI" id="CHEBI:456216"/>
        <dbReference type="EC" id="5.6.2.3"/>
    </reaction>
</comment>
<dbReference type="PANTHER" id="PTHR11472">
    <property type="entry name" value="DNA REPAIR DEAD HELICASE RAD3/XP-D SUBFAMILY MEMBER"/>
    <property type="match status" value="1"/>
</dbReference>
<dbReference type="InterPro" id="IPR011545">
    <property type="entry name" value="DEAD/DEAH_box_helicase_dom"/>
</dbReference>
<dbReference type="AlphaFoldDB" id="W0P9N1"/>
<dbReference type="InterPro" id="IPR014013">
    <property type="entry name" value="Helic_SF1/SF2_ATP-bd_DinG/Rad3"/>
</dbReference>
<gene>
    <name evidence="9" type="ORF">MIM_c13490</name>
</gene>
<evidence type="ECO:0000259" key="8">
    <source>
        <dbReference type="PROSITE" id="PS51193"/>
    </source>
</evidence>
<dbReference type="GO" id="GO:0006281">
    <property type="term" value="P:DNA repair"/>
    <property type="evidence" value="ECO:0007669"/>
    <property type="project" value="TreeGrafter"/>
</dbReference>
<dbReference type="GO" id="GO:0005524">
    <property type="term" value="F:ATP binding"/>
    <property type="evidence" value="ECO:0007669"/>
    <property type="project" value="UniProtKB-KW"/>
</dbReference>
<protein>
    <recommendedName>
        <fullName evidence="6">DNA 5'-3' helicase</fullName>
        <ecNumber evidence="6">5.6.2.3</ecNumber>
    </recommendedName>
</protein>
<evidence type="ECO:0000256" key="5">
    <source>
        <dbReference type="ARBA" id="ARBA00038058"/>
    </source>
</evidence>
<dbReference type="Gene3D" id="3.40.50.300">
    <property type="entry name" value="P-loop containing nucleotide triphosphate hydrolases"/>
    <property type="match status" value="2"/>
</dbReference>
<organism evidence="9 10">
    <name type="scientific">Advenella mimigardefordensis (strain DSM 17166 / LMG 22922 / DPN7)</name>
    <dbReference type="NCBI Taxonomy" id="1247726"/>
    <lineage>
        <taxon>Bacteria</taxon>
        <taxon>Pseudomonadati</taxon>
        <taxon>Pseudomonadota</taxon>
        <taxon>Betaproteobacteria</taxon>
        <taxon>Burkholderiales</taxon>
        <taxon>Alcaligenaceae</taxon>
    </lineage>
</organism>
<dbReference type="STRING" id="1247726.MIM_c13490"/>
<dbReference type="PROSITE" id="PS51193">
    <property type="entry name" value="HELICASE_ATP_BIND_2"/>
    <property type="match status" value="1"/>
</dbReference>
<evidence type="ECO:0000256" key="3">
    <source>
        <dbReference type="ARBA" id="ARBA00022801"/>
    </source>
</evidence>
<keyword evidence="3" id="KW-0378">Hydrolase</keyword>
<evidence type="ECO:0000256" key="6">
    <source>
        <dbReference type="ARBA" id="ARBA00044969"/>
    </source>
</evidence>
<dbReference type="Pfam" id="PF00270">
    <property type="entry name" value="DEAD"/>
    <property type="match status" value="1"/>
</dbReference>
<sequence>MPSGEVVGNVVRVLDFDISDWFGQEGPLAAAVPGYTLRDAQIQLAQAVDETIASHSVLVAEAGTGTGKTWAYLIPAFLSGGKVLISTGTRTLQDQLFSKDVPRVRDALALPVQVALLKGRSNYVCHFHLDRLEQDERALKSRDEIAQLRQIRVFATRSRSGDKTDCGQVPEDADIWNRVTSTRENCLGQDCPNVKECFLLKARRQAQEADVVVINHALFFADLVLREEGITDLLPAADAVVFDEAHQLPDTATRFMGDVVYSGTITDFLKAAEVAALAYARDSAKWTDACQRVSYYVKDLRLAAAPIENMPGRKATFEQIPDADRFFEILNKLYDELVTLTGMLTAVQERHPDLAAAAKSGTELCARLYRWSQPVILPEGVSRDSEQAAAAERAVPADPSKAVAGVAEQLVRWVEVGMHHFRLQMAPLSVADAFSRQRRKDQAWIFTSATLSLYKDFSHYTRQLGLYGARTEKWESPFDYQDHAMLYVPDHLPEPQSPDFQKQFVTTLIPLIQASPGGVLVLCTTLRAVDNLSALLLEAFDTHFIERPVLRQGESSRGTLLEQFRQLKNAVLVGSASFWEGIDLPGEMLTLVAIDKLPFAPPDDPVLEARIKACREDGGNPFFEFQLPSAAIALKQGAGRLIRTEKDWGLLVVGDRRLVEKPYGKLLWRGLPPFRRTRKLDEATDFLKSHAKDIAVPKDGDAAA</sequence>
<comment type="cofactor">
    <cofactor evidence="1">
        <name>[4Fe-4S] cluster</name>
        <dbReference type="ChEBI" id="CHEBI:49883"/>
    </cofactor>
</comment>
<dbReference type="Pfam" id="PF13307">
    <property type="entry name" value="Helicase_C_2"/>
    <property type="match status" value="1"/>
</dbReference>
<evidence type="ECO:0000313" key="10">
    <source>
        <dbReference type="Proteomes" id="UP000019095"/>
    </source>
</evidence>
<dbReference type="Proteomes" id="UP000019095">
    <property type="component" value="Chromosome"/>
</dbReference>
<reference evidence="9 10" key="1">
    <citation type="journal article" date="2014" name="Microbiology">
        <title>Unravelling the complete genome sequence of Advenella mimigardefordensis strain DPN7T and novel insights in the catabolism of the xenobiotic polythioester precursor 3,3'-dithiodipropionate.</title>
        <authorList>
            <person name="Wubbeler J.H."/>
            <person name="Hiessl S."/>
            <person name="Schuldes J."/>
            <person name="Thurmer A."/>
            <person name="Daniel R."/>
            <person name="Steinbuchel A."/>
        </authorList>
    </citation>
    <scope>NUCLEOTIDE SEQUENCE [LARGE SCALE GENOMIC DNA]</scope>
    <source>
        <strain evidence="10">DSM 17166 / LMG 22922 / DPN7</strain>
    </source>
</reference>
<evidence type="ECO:0000256" key="4">
    <source>
        <dbReference type="ARBA" id="ARBA00022840"/>
    </source>
</evidence>
<dbReference type="SUPFAM" id="SSF52540">
    <property type="entry name" value="P-loop containing nucleoside triphosphate hydrolases"/>
    <property type="match status" value="2"/>
</dbReference>
<dbReference type="InterPro" id="IPR006555">
    <property type="entry name" value="ATP-dep_Helicase_C"/>
</dbReference>